<reference evidence="2 3" key="1">
    <citation type="submission" date="2014-11" db="EMBL/GenBank/DDBJ databases">
        <title>Mycobacterium setense Manresensis Genome.</title>
        <authorList>
            <person name="Rech G."/>
            <person name="Sumoy L."/>
        </authorList>
    </citation>
    <scope>NUCLEOTIDE SEQUENCE [LARGE SCALE GENOMIC DNA]</scope>
    <source>
        <strain evidence="2 3">Manresensis</strain>
    </source>
</reference>
<sequence>MTFKHLTCGGAGTVPVDSGLPRIGELYGVEANGDLRWYRYDGAGRNGESPADWAANSRNTIGNGWAGFKFFCGGGDGILFGVEPNGDLRWYQYTAGDGIEDRAGSRGWDANSRNVIGNGWQGFLSLVCTPKAGRTSNDPASTLYGVEPNGNLRWYRYVGDGKEDRSGNTGWAPNSGNTIGNGWHNFKILTAASHVLLGVEQNGDLRWYRYTGDGTNDPSGGTGWHVNSRNIIGRGWDRFTRIVGGPDDHGGFGVALYAVEPNGDLYWYKYLGSGEHDPSGATGWHPRSGTKIGRGW</sequence>
<organism evidence="2 3">
    <name type="scientific">Mycolicibacterium setense</name>
    <dbReference type="NCBI Taxonomy" id="431269"/>
    <lineage>
        <taxon>Bacteria</taxon>
        <taxon>Bacillati</taxon>
        <taxon>Actinomycetota</taxon>
        <taxon>Actinomycetes</taxon>
        <taxon>Mycobacteriales</taxon>
        <taxon>Mycobacteriaceae</taxon>
        <taxon>Mycolicibacterium</taxon>
    </lineage>
</organism>
<name>A0ABR4YTE0_9MYCO</name>
<dbReference type="Proteomes" id="UP000031004">
    <property type="component" value="Unassembled WGS sequence"/>
</dbReference>
<dbReference type="Pfam" id="PF14517">
    <property type="entry name" value="Tachylectin"/>
    <property type="match status" value="1"/>
</dbReference>
<feature type="domain" description="Tachylectin 2" evidence="1">
    <location>
        <begin position="28"/>
        <end position="296"/>
    </location>
</feature>
<keyword evidence="3" id="KW-1185">Reference proteome</keyword>
<evidence type="ECO:0000259" key="1">
    <source>
        <dbReference type="Pfam" id="PF14517"/>
    </source>
</evidence>
<dbReference type="InterPro" id="IPR023294">
    <property type="entry name" value="Tachylectin2"/>
</dbReference>
<dbReference type="Gene3D" id="2.115.10.10">
    <property type="entry name" value="Tachylectin 2"/>
    <property type="match status" value="2"/>
</dbReference>
<dbReference type="EMBL" id="JTLZ01000007">
    <property type="protein sequence ID" value="KHO24330.1"/>
    <property type="molecule type" value="Genomic_DNA"/>
</dbReference>
<comment type="caution">
    <text evidence="2">The sequence shown here is derived from an EMBL/GenBank/DDBJ whole genome shotgun (WGS) entry which is preliminary data.</text>
</comment>
<gene>
    <name evidence="2" type="ORF">QQ44_14890</name>
</gene>
<proteinExistence type="predicted"/>
<accession>A0ABR4YTE0</accession>
<dbReference type="RefSeq" id="WP_039321326.1">
    <property type="nucleotide sequence ID" value="NZ_JTLZ01000007.1"/>
</dbReference>
<evidence type="ECO:0000313" key="2">
    <source>
        <dbReference type="EMBL" id="KHO24330.1"/>
    </source>
</evidence>
<protein>
    <recommendedName>
        <fullName evidence="1">Tachylectin 2 domain-containing protein</fullName>
    </recommendedName>
</protein>
<evidence type="ECO:0000313" key="3">
    <source>
        <dbReference type="Proteomes" id="UP000031004"/>
    </source>
</evidence>